<organism evidence="1 2">
    <name type="scientific">Mucilaginibacter aquariorum</name>
    <dbReference type="NCBI Taxonomy" id="2967225"/>
    <lineage>
        <taxon>Bacteria</taxon>
        <taxon>Pseudomonadati</taxon>
        <taxon>Bacteroidota</taxon>
        <taxon>Sphingobacteriia</taxon>
        <taxon>Sphingobacteriales</taxon>
        <taxon>Sphingobacteriaceae</taxon>
        <taxon>Mucilaginibacter</taxon>
    </lineage>
</organism>
<proteinExistence type="predicted"/>
<dbReference type="RefSeq" id="WP_256537440.1">
    <property type="nucleotide sequence ID" value="NZ_JANHOH010000001.1"/>
</dbReference>
<keyword evidence="2" id="KW-1185">Reference proteome</keyword>
<evidence type="ECO:0000313" key="1">
    <source>
        <dbReference type="EMBL" id="MCQ6957233.1"/>
    </source>
</evidence>
<dbReference type="EMBL" id="JANHOH010000001">
    <property type="protein sequence ID" value="MCQ6957233.1"/>
    <property type="molecule type" value="Genomic_DNA"/>
</dbReference>
<name>A0ABT1SZS5_9SPHI</name>
<comment type="caution">
    <text evidence="1">The sequence shown here is derived from an EMBL/GenBank/DDBJ whole genome shotgun (WGS) entry which is preliminary data.</text>
</comment>
<evidence type="ECO:0000313" key="2">
    <source>
        <dbReference type="Proteomes" id="UP001204376"/>
    </source>
</evidence>
<sequence length="102" mass="11454">MKIPIYIIEEVLIRLQEINPEIGKLKTMERLGSQMIIKTGNGIITVPVLLLSLQLHDPSMLKSADVEALAKQFIKQKDTKNGLVASNIPNFHERSSEEGFQL</sequence>
<dbReference type="Proteomes" id="UP001204376">
    <property type="component" value="Unassembled WGS sequence"/>
</dbReference>
<accession>A0ABT1SZS5</accession>
<reference evidence="1 2" key="1">
    <citation type="submission" date="2022-07" db="EMBL/GenBank/DDBJ databases">
        <title>Mucilaginibacter sp. JC4.</title>
        <authorList>
            <person name="Le V."/>
            <person name="Ko S.-R."/>
            <person name="Ahn C.-Y."/>
            <person name="Oh H.-M."/>
        </authorList>
    </citation>
    <scope>NUCLEOTIDE SEQUENCE [LARGE SCALE GENOMIC DNA]</scope>
    <source>
        <strain evidence="1 2">JC4</strain>
    </source>
</reference>
<protein>
    <submittedName>
        <fullName evidence="1">Uncharacterized protein</fullName>
    </submittedName>
</protein>
<gene>
    <name evidence="1" type="ORF">NPE20_04670</name>
</gene>